<dbReference type="PANTHER" id="PTHR42892">
    <property type="entry name" value="GLUCOSAMINE-6-PHOSPHATE DEAMINASE-LIKE PROTEIN BT_0258-RELATED"/>
    <property type="match status" value="1"/>
</dbReference>
<name>A0A2T5BXV9_9BACT</name>
<sequence length="46" mass="5690">KREFWQRAEERNRTTAQIYDQLGLTEYEAIEAFVRYPFDDEESFLK</sequence>
<dbReference type="EMBL" id="QAAD01000023">
    <property type="protein sequence ID" value="PTN06280.1"/>
    <property type="molecule type" value="Genomic_DNA"/>
</dbReference>
<feature type="non-terminal residue" evidence="1">
    <location>
        <position position="1"/>
    </location>
</feature>
<dbReference type="EMBL" id="QAAD01000013">
    <property type="protein sequence ID" value="PTN07824.1"/>
    <property type="molecule type" value="Genomic_DNA"/>
</dbReference>
<evidence type="ECO:0000313" key="3">
    <source>
        <dbReference type="Proteomes" id="UP000243525"/>
    </source>
</evidence>
<evidence type="ECO:0008006" key="4">
    <source>
        <dbReference type="Google" id="ProtNLM"/>
    </source>
</evidence>
<reference evidence="1 3" key="1">
    <citation type="submission" date="2018-04" db="EMBL/GenBank/DDBJ databases">
        <title>Genomic Encyclopedia of Archaeal and Bacterial Type Strains, Phase II (KMG-II): from individual species to whole genera.</title>
        <authorList>
            <person name="Goeker M."/>
        </authorList>
    </citation>
    <scope>NUCLEOTIDE SEQUENCE [LARGE SCALE GENOMIC DNA]</scope>
    <source>
        <strain evidence="1 3">DSM 28823</strain>
    </source>
</reference>
<accession>A0A2T5BXV9</accession>
<protein>
    <recommendedName>
        <fullName evidence="4">Glucosamine-6-phosphate deaminase</fullName>
    </recommendedName>
</protein>
<dbReference type="InterPro" id="IPR052960">
    <property type="entry name" value="GlcN6P_deaminase-like"/>
</dbReference>
<organism evidence="1 3">
    <name type="scientific">Mangrovibacterium marinum</name>
    <dbReference type="NCBI Taxonomy" id="1639118"/>
    <lineage>
        <taxon>Bacteria</taxon>
        <taxon>Pseudomonadati</taxon>
        <taxon>Bacteroidota</taxon>
        <taxon>Bacteroidia</taxon>
        <taxon>Marinilabiliales</taxon>
        <taxon>Prolixibacteraceae</taxon>
        <taxon>Mangrovibacterium</taxon>
    </lineage>
</organism>
<dbReference type="Proteomes" id="UP000243525">
    <property type="component" value="Unassembled WGS sequence"/>
</dbReference>
<comment type="caution">
    <text evidence="1">The sequence shown here is derived from an EMBL/GenBank/DDBJ whole genome shotgun (WGS) entry which is preliminary data.</text>
</comment>
<dbReference type="AlphaFoldDB" id="A0A2T5BXV9"/>
<proteinExistence type="predicted"/>
<evidence type="ECO:0000313" key="1">
    <source>
        <dbReference type="EMBL" id="PTN06280.1"/>
    </source>
</evidence>
<dbReference type="PANTHER" id="PTHR42892:SF1">
    <property type="entry name" value="GLUCOSAMINE-6-PHOSPHATE ISOMERASE"/>
    <property type="match status" value="1"/>
</dbReference>
<evidence type="ECO:0000313" key="2">
    <source>
        <dbReference type="EMBL" id="PTN07824.1"/>
    </source>
</evidence>
<keyword evidence="3" id="KW-1185">Reference proteome</keyword>
<gene>
    <name evidence="2" type="ORF">C8N47_11390</name>
    <name evidence="1" type="ORF">C8N47_1231</name>
</gene>